<feature type="transmembrane region" description="Helical" evidence="9">
    <location>
        <begin position="41"/>
        <end position="61"/>
    </location>
</feature>
<dbReference type="FunFam" id="3.30.565.10:FF:000006">
    <property type="entry name" value="Sensor histidine kinase WalK"/>
    <property type="match status" value="1"/>
</dbReference>
<evidence type="ECO:0000256" key="6">
    <source>
        <dbReference type="ARBA" id="ARBA00022777"/>
    </source>
</evidence>
<dbReference type="SUPFAM" id="SSF158472">
    <property type="entry name" value="HAMP domain-like"/>
    <property type="match status" value="1"/>
</dbReference>
<keyword evidence="4" id="KW-0597">Phosphoprotein</keyword>
<dbReference type="Gene3D" id="3.30.565.10">
    <property type="entry name" value="Histidine kinase-like ATPase, C-terminal domain"/>
    <property type="match status" value="1"/>
</dbReference>
<gene>
    <name evidence="12" type="ORF">A3B56_00935</name>
</gene>
<evidence type="ECO:0000256" key="7">
    <source>
        <dbReference type="ARBA" id="ARBA00023012"/>
    </source>
</evidence>
<keyword evidence="6" id="KW-0418">Kinase</keyword>
<keyword evidence="7" id="KW-0902">Two-component regulatory system</keyword>
<dbReference type="InterPro" id="IPR003661">
    <property type="entry name" value="HisK_dim/P_dom"/>
</dbReference>
<dbReference type="GO" id="GO:0016036">
    <property type="term" value="P:cellular response to phosphate starvation"/>
    <property type="evidence" value="ECO:0007669"/>
    <property type="project" value="TreeGrafter"/>
</dbReference>
<name>A0A1F7JD72_9BACT</name>
<dbReference type="SUPFAM" id="SSF55874">
    <property type="entry name" value="ATPase domain of HSP90 chaperone/DNA topoisomerase II/histidine kinase"/>
    <property type="match status" value="1"/>
</dbReference>
<evidence type="ECO:0000256" key="3">
    <source>
        <dbReference type="ARBA" id="ARBA00012438"/>
    </source>
</evidence>
<dbReference type="EC" id="2.7.13.3" evidence="3"/>
<keyword evidence="8 9" id="KW-0472">Membrane</keyword>
<evidence type="ECO:0000313" key="13">
    <source>
        <dbReference type="Proteomes" id="UP000178486"/>
    </source>
</evidence>
<dbReference type="EMBL" id="MGAU01000059">
    <property type="protein sequence ID" value="OGK53560.1"/>
    <property type="molecule type" value="Genomic_DNA"/>
</dbReference>
<dbReference type="InterPro" id="IPR004358">
    <property type="entry name" value="Sig_transdc_His_kin-like_C"/>
</dbReference>
<dbReference type="InterPro" id="IPR036890">
    <property type="entry name" value="HATPase_C_sf"/>
</dbReference>
<evidence type="ECO:0000259" key="11">
    <source>
        <dbReference type="PROSITE" id="PS50885"/>
    </source>
</evidence>
<dbReference type="InterPro" id="IPR003660">
    <property type="entry name" value="HAMP_dom"/>
</dbReference>
<dbReference type="AlphaFoldDB" id="A0A1F7JD72"/>
<dbReference type="SMART" id="SM00387">
    <property type="entry name" value="HATPase_c"/>
    <property type="match status" value="1"/>
</dbReference>
<feature type="transmembrane region" description="Helical" evidence="9">
    <location>
        <begin position="12"/>
        <end position="35"/>
    </location>
</feature>
<reference evidence="12 13" key="1">
    <citation type="journal article" date="2016" name="Nat. Commun.">
        <title>Thousands of microbial genomes shed light on interconnected biogeochemical processes in an aquifer system.</title>
        <authorList>
            <person name="Anantharaman K."/>
            <person name="Brown C.T."/>
            <person name="Hug L.A."/>
            <person name="Sharon I."/>
            <person name="Castelle C.J."/>
            <person name="Probst A.J."/>
            <person name="Thomas B.C."/>
            <person name="Singh A."/>
            <person name="Wilkins M.J."/>
            <person name="Karaoz U."/>
            <person name="Brodie E.L."/>
            <person name="Williams K.H."/>
            <person name="Hubbard S.S."/>
            <person name="Banfield J.F."/>
        </authorList>
    </citation>
    <scope>NUCLEOTIDE SEQUENCE [LARGE SCALE GENOMIC DNA]</scope>
</reference>
<protein>
    <recommendedName>
        <fullName evidence="3">histidine kinase</fullName>
        <ecNumber evidence="3">2.7.13.3</ecNumber>
    </recommendedName>
</protein>
<evidence type="ECO:0000256" key="5">
    <source>
        <dbReference type="ARBA" id="ARBA00022679"/>
    </source>
</evidence>
<keyword evidence="9" id="KW-1133">Transmembrane helix</keyword>
<dbReference type="GO" id="GO:0005886">
    <property type="term" value="C:plasma membrane"/>
    <property type="evidence" value="ECO:0007669"/>
    <property type="project" value="TreeGrafter"/>
</dbReference>
<dbReference type="CDD" id="cd00082">
    <property type="entry name" value="HisKA"/>
    <property type="match status" value="1"/>
</dbReference>
<dbReference type="Pfam" id="PF00512">
    <property type="entry name" value="HisKA"/>
    <property type="match status" value="1"/>
</dbReference>
<dbReference type="GO" id="GO:0000155">
    <property type="term" value="F:phosphorelay sensor kinase activity"/>
    <property type="evidence" value="ECO:0007669"/>
    <property type="project" value="InterPro"/>
</dbReference>
<dbReference type="PANTHER" id="PTHR45453:SF1">
    <property type="entry name" value="PHOSPHATE REGULON SENSOR PROTEIN PHOR"/>
    <property type="match status" value="1"/>
</dbReference>
<dbReference type="PROSITE" id="PS50109">
    <property type="entry name" value="HIS_KIN"/>
    <property type="match status" value="1"/>
</dbReference>
<dbReference type="PRINTS" id="PR00344">
    <property type="entry name" value="BCTRLSENSOR"/>
</dbReference>
<dbReference type="CDD" id="cd00075">
    <property type="entry name" value="HATPase"/>
    <property type="match status" value="1"/>
</dbReference>
<dbReference type="Pfam" id="PF00672">
    <property type="entry name" value="HAMP"/>
    <property type="match status" value="1"/>
</dbReference>
<comment type="catalytic activity">
    <reaction evidence="1">
        <text>ATP + protein L-histidine = ADP + protein N-phospho-L-histidine.</text>
        <dbReference type="EC" id="2.7.13.3"/>
    </reaction>
</comment>
<dbReference type="InterPro" id="IPR005467">
    <property type="entry name" value="His_kinase_dom"/>
</dbReference>
<keyword evidence="5" id="KW-0808">Transferase</keyword>
<feature type="domain" description="HAMP" evidence="11">
    <location>
        <begin position="59"/>
        <end position="112"/>
    </location>
</feature>
<comment type="subcellular location">
    <subcellularLocation>
        <location evidence="2">Membrane</location>
    </subcellularLocation>
</comment>
<dbReference type="SMART" id="SM00388">
    <property type="entry name" value="HisKA"/>
    <property type="match status" value="1"/>
</dbReference>
<comment type="caution">
    <text evidence="12">The sequence shown here is derived from an EMBL/GenBank/DDBJ whole genome shotgun (WGS) entry which is preliminary data.</text>
</comment>
<evidence type="ECO:0000256" key="4">
    <source>
        <dbReference type="ARBA" id="ARBA00022553"/>
    </source>
</evidence>
<feature type="domain" description="Histidine kinase" evidence="10">
    <location>
        <begin position="120"/>
        <end position="333"/>
    </location>
</feature>
<dbReference type="PANTHER" id="PTHR45453">
    <property type="entry name" value="PHOSPHATE REGULON SENSOR PROTEIN PHOR"/>
    <property type="match status" value="1"/>
</dbReference>
<dbReference type="PROSITE" id="PS50885">
    <property type="entry name" value="HAMP"/>
    <property type="match status" value="1"/>
</dbReference>
<dbReference type="InterPro" id="IPR003594">
    <property type="entry name" value="HATPase_dom"/>
</dbReference>
<evidence type="ECO:0000313" key="12">
    <source>
        <dbReference type="EMBL" id="OGK53560.1"/>
    </source>
</evidence>
<dbReference type="FunFam" id="1.10.287.130:FF:000001">
    <property type="entry name" value="Two-component sensor histidine kinase"/>
    <property type="match status" value="1"/>
</dbReference>
<sequence length="333" mass="37815">MNTFFKTLRARLMLWYIGSLIVFSIFFYVVVHIFALPHGTTYFILLFLLLGGTGLSIIYTITRSISYLSHRIKHISRRNLDERILDIQSSDEIGDLASSFNSLLDRINEAFKREQQFIADVAHELKTPLATMNSSIEITLTKERSNEAYKQILKDTLNETKRLSSMLKNVLDLAWSETHDEQKKTSRFNLSELLEELVDISEKMAEIKHITIKASIPNNLFMSGFRDKLARALLNIIDNSIKYTHTGTITIRLRKNVDHAVLTISDTGQGIRPEDMPHIFSRFFRGSKTERIGGSGLGLAISKSIISLHGGTIIITSKRNEGTLCTIRLPLAR</sequence>
<evidence type="ECO:0000259" key="10">
    <source>
        <dbReference type="PROSITE" id="PS50109"/>
    </source>
</evidence>
<keyword evidence="9" id="KW-0812">Transmembrane</keyword>
<dbReference type="Gene3D" id="1.10.287.130">
    <property type="match status" value="1"/>
</dbReference>
<dbReference type="SUPFAM" id="SSF47384">
    <property type="entry name" value="Homodimeric domain of signal transducing histidine kinase"/>
    <property type="match status" value="1"/>
</dbReference>
<organism evidence="12 13">
    <name type="scientific">Candidatus Roizmanbacteria bacterium RIFCSPLOWO2_01_FULL_45_11</name>
    <dbReference type="NCBI Taxonomy" id="1802070"/>
    <lineage>
        <taxon>Bacteria</taxon>
        <taxon>Candidatus Roizmaniibacteriota</taxon>
    </lineage>
</organism>
<dbReference type="GO" id="GO:0004721">
    <property type="term" value="F:phosphoprotein phosphatase activity"/>
    <property type="evidence" value="ECO:0007669"/>
    <property type="project" value="TreeGrafter"/>
</dbReference>
<evidence type="ECO:0000256" key="8">
    <source>
        <dbReference type="ARBA" id="ARBA00023136"/>
    </source>
</evidence>
<dbReference type="SMART" id="SM00304">
    <property type="entry name" value="HAMP"/>
    <property type="match status" value="1"/>
</dbReference>
<evidence type="ECO:0000256" key="9">
    <source>
        <dbReference type="SAM" id="Phobius"/>
    </source>
</evidence>
<dbReference type="Pfam" id="PF02518">
    <property type="entry name" value="HATPase_c"/>
    <property type="match status" value="1"/>
</dbReference>
<accession>A0A1F7JD72</accession>
<dbReference type="CDD" id="cd06225">
    <property type="entry name" value="HAMP"/>
    <property type="match status" value="1"/>
</dbReference>
<evidence type="ECO:0000256" key="1">
    <source>
        <dbReference type="ARBA" id="ARBA00000085"/>
    </source>
</evidence>
<dbReference type="Gene3D" id="6.10.340.10">
    <property type="match status" value="1"/>
</dbReference>
<proteinExistence type="predicted"/>
<dbReference type="Proteomes" id="UP000178486">
    <property type="component" value="Unassembled WGS sequence"/>
</dbReference>
<dbReference type="InterPro" id="IPR050351">
    <property type="entry name" value="BphY/WalK/GraS-like"/>
</dbReference>
<dbReference type="InterPro" id="IPR036097">
    <property type="entry name" value="HisK_dim/P_sf"/>
</dbReference>
<evidence type="ECO:0000256" key="2">
    <source>
        <dbReference type="ARBA" id="ARBA00004370"/>
    </source>
</evidence>